<evidence type="ECO:0000313" key="4">
    <source>
        <dbReference type="Proteomes" id="UP000198339"/>
    </source>
</evidence>
<dbReference type="EMBL" id="FZPA01000016">
    <property type="protein sequence ID" value="SNT21007.1"/>
    <property type="molecule type" value="Genomic_DNA"/>
</dbReference>
<accession>A0A239KRM6</accession>
<name>A0A239KRM6_9SPHN</name>
<protein>
    <submittedName>
        <fullName evidence="3">Uncharacterized protein</fullName>
    </submittedName>
</protein>
<evidence type="ECO:0000256" key="1">
    <source>
        <dbReference type="SAM" id="MobiDB-lite"/>
    </source>
</evidence>
<feature type="chain" id="PRO_5012399085" evidence="2">
    <location>
        <begin position="22"/>
        <end position="205"/>
    </location>
</feature>
<evidence type="ECO:0000256" key="2">
    <source>
        <dbReference type="SAM" id="SignalP"/>
    </source>
</evidence>
<dbReference type="OrthoDB" id="7448657at2"/>
<organism evidence="3 4">
    <name type="scientific">Sphingopyxis indica</name>
    <dbReference type="NCBI Taxonomy" id="436663"/>
    <lineage>
        <taxon>Bacteria</taxon>
        <taxon>Pseudomonadati</taxon>
        <taxon>Pseudomonadota</taxon>
        <taxon>Alphaproteobacteria</taxon>
        <taxon>Sphingomonadales</taxon>
        <taxon>Sphingomonadaceae</taxon>
        <taxon>Sphingopyxis</taxon>
    </lineage>
</organism>
<gene>
    <name evidence="3" type="ORF">SAMN06295955_11626</name>
</gene>
<dbReference type="RefSeq" id="WP_141134042.1">
    <property type="nucleotide sequence ID" value="NZ_FZPA01000016.1"/>
</dbReference>
<reference evidence="3 4" key="1">
    <citation type="submission" date="2017-06" db="EMBL/GenBank/DDBJ databases">
        <authorList>
            <person name="Kim H.J."/>
            <person name="Triplett B.A."/>
        </authorList>
    </citation>
    <scope>NUCLEOTIDE SEQUENCE [LARGE SCALE GENOMIC DNA]</scope>
    <source>
        <strain evidence="3 4">DS15</strain>
    </source>
</reference>
<dbReference type="AlphaFoldDB" id="A0A239KRM6"/>
<dbReference type="Proteomes" id="UP000198339">
    <property type="component" value="Unassembled WGS sequence"/>
</dbReference>
<keyword evidence="2" id="KW-0732">Signal</keyword>
<proteinExistence type="predicted"/>
<sequence>MRRFHALAALGAAMLAVPAHAACDSAPPPAKGGEGAPIVPGYEPGPETPPSPLVELAADSLWRARFAAAADELLPALLSGDAARWRPLLGGPWLNEADRAKVSALLADQCGPFIPLVQATRPPARRIFGWSVPSTYSPADRAEIAARPEAEALVCWSAQPPGEASWPQTAVEADNARGRTYACARIVYSVRESPPQWRAFIEAPA</sequence>
<evidence type="ECO:0000313" key="3">
    <source>
        <dbReference type="EMBL" id="SNT21007.1"/>
    </source>
</evidence>
<feature type="region of interest" description="Disordered" evidence="1">
    <location>
        <begin position="27"/>
        <end position="50"/>
    </location>
</feature>
<keyword evidence="4" id="KW-1185">Reference proteome</keyword>
<feature type="signal peptide" evidence="2">
    <location>
        <begin position="1"/>
        <end position="21"/>
    </location>
</feature>